<comment type="caution">
    <text evidence="5">The sequence shown here is derived from an EMBL/GenBank/DDBJ whole genome shotgun (WGS) entry which is preliminary data.</text>
</comment>
<comment type="similarity">
    <text evidence="2">Belongs to the acyltransferase 3 family.</text>
</comment>
<dbReference type="GO" id="GO:0016746">
    <property type="term" value="F:acyltransferase activity"/>
    <property type="evidence" value="ECO:0007669"/>
    <property type="project" value="UniProtKB-KW"/>
</dbReference>
<dbReference type="Proteomes" id="UP001596378">
    <property type="component" value="Unassembled WGS sequence"/>
</dbReference>
<evidence type="ECO:0000256" key="3">
    <source>
        <dbReference type="SAM" id="Phobius"/>
    </source>
</evidence>
<keyword evidence="5" id="KW-0012">Acyltransferase</keyword>
<evidence type="ECO:0000313" key="6">
    <source>
        <dbReference type="Proteomes" id="UP001596378"/>
    </source>
</evidence>
<keyword evidence="5" id="KW-0808">Transferase</keyword>
<evidence type="ECO:0000313" key="5">
    <source>
        <dbReference type="EMBL" id="MFC7152605.1"/>
    </source>
</evidence>
<feature type="domain" description="Acyltransferase 3" evidence="4">
    <location>
        <begin position="4"/>
        <end position="331"/>
    </location>
</feature>
<keyword evidence="3" id="KW-1133">Transmembrane helix</keyword>
<accession>A0ABW2FNQ9</accession>
<dbReference type="EMBL" id="JBHTAI010000024">
    <property type="protein sequence ID" value="MFC7152605.1"/>
    <property type="molecule type" value="Genomic_DNA"/>
</dbReference>
<keyword evidence="3" id="KW-0812">Transmembrane</keyword>
<feature type="transmembrane region" description="Helical" evidence="3">
    <location>
        <begin position="138"/>
        <end position="161"/>
    </location>
</feature>
<evidence type="ECO:0000259" key="4">
    <source>
        <dbReference type="Pfam" id="PF01757"/>
    </source>
</evidence>
<name>A0ABW2FNQ9_9BACL</name>
<gene>
    <name evidence="5" type="ORF">ACFQMJ_29060</name>
</gene>
<keyword evidence="6" id="KW-1185">Reference proteome</keyword>
<organism evidence="5 6">
    <name type="scientific">Cohnella cellulosilytica</name>
    <dbReference type="NCBI Taxonomy" id="986710"/>
    <lineage>
        <taxon>Bacteria</taxon>
        <taxon>Bacillati</taxon>
        <taxon>Bacillota</taxon>
        <taxon>Bacilli</taxon>
        <taxon>Bacillales</taxon>
        <taxon>Paenibacillaceae</taxon>
        <taxon>Cohnella</taxon>
    </lineage>
</organism>
<dbReference type="InterPro" id="IPR002656">
    <property type="entry name" value="Acyl_transf_3_dom"/>
</dbReference>
<keyword evidence="3" id="KW-0472">Membrane</keyword>
<comment type="subcellular location">
    <subcellularLocation>
        <location evidence="1">Membrane</location>
    </subcellularLocation>
</comment>
<protein>
    <submittedName>
        <fullName evidence="5">Acyltransferase family protein</fullName>
    </submittedName>
</protein>
<feature type="transmembrane region" description="Helical" evidence="3">
    <location>
        <begin position="81"/>
        <end position="102"/>
    </location>
</feature>
<feature type="transmembrane region" description="Helical" evidence="3">
    <location>
        <begin position="226"/>
        <end position="243"/>
    </location>
</feature>
<feature type="transmembrane region" description="Helical" evidence="3">
    <location>
        <begin position="173"/>
        <end position="191"/>
    </location>
</feature>
<feature type="transmembrane region" description="Helical" evidence="3">
    <location>
        <begin position="197"/>
        <end position="219"/>
    </location>
</feature>
<feature type="transmembrane region" description="Helical" evidence="3">
    <location>
        <begin position="291"/>
        <end position="309"/>
    </location>
</feature>
<sequence length="355" mass="41073">MRKDYIDWLRNIGILYLFIYHTSRVFDDLNPFYIKGETNAFSSLIIHSSFWFMPLLFLLAGMSSFYALQRRTAAHFVKERFLRLLIPLVVGALIIVPPQGYYARKFHLHEEESYLVFLKRYFTDISDWSEYAGGISPAHLWFILFLFLISVGLLPLMIRIIRKRYSPSWMRHPLLVILPFAGLSVLSSLPDVSGKNIFLYAGYFILGYFIATSDTIIDLIEQRRRLYLVATLIGTALLFWEIYTTGSQSGFAFTVLHLLLFWVTLLTMLGYGKKYLNRKSAFMNYFNPAAFPVYILHQTYLIIIGYYVLKGVDHGFIPFLLIAFISFGMSIATYGDHLQNKTASSLLWPQGLIAK</sequence>
<feature type="transmembrane region" description="Helical" evidence="3">
    <location>
        <begin position="315"/>
        <end position="335"/>
    </location>
</feature>
<dbReference type="PANTHER" id="PTHR36927:SF3">
    <property type="entry name" value="GLUCANS BIOSYNTHESIS PROTEIN C"/>
    <property type="match status" value="1"/>
</dbReference>
<dbReference type="InterPro" id="IPR050623">
    <property type="entry name" value="Glucan_succinyl_AcylTrfase"/>
</dbReference>
<evidence type="ECO:0000256" key="1">
    <source>
        <dbReference type="ARBA" id="ARBA00004370"/>
    </source>
</evidence>
<proteinExistence type="inferred from homology"/>
<feature type="transmembrane region" description="Helical" evidence="3">
    <location>
        <begin position="249"/>
        <end position="271"/>
    </location>
</feature>
<reference evidence="6" key="1">
    <citation type="journal article" date="2019" name="Int. J. Syst. Evol. Microbiol.">
        <title>The Global Catalogue of Microorganisms (GCM) 10K type strain sequencing project: providing services to taxonomists for standard genome sequencing and annotation.</title>
        <authorList>
            <consortium name="The Broad Institute Genomics Platform"/>
            <consortium name="The Broad Institute Genome Sequencing Center for Infectious Disease"/>
            <person name="Wu L."/>
            <person name="Ma J."/>
        </authorList>
    </citation>
    <scope>NUCLEOTIDE SEQUENCE [LARGE SCALE GENOMIC DNA]</scope>
    <source>
        <strain evidence="6">KCTC 12907</strain>
    </source>
</reference>
<dbReference type="PANTHER" id="PTHR36927">
    <property type="entry name" value="BLR4337 PROTEIN"/>
    <property type="match status" value="1"/>
</dbReference>
<dbReference type="Pfam" id="PF01757">
    <property type="entry name" value="Acyl_transf_3"/>
    <property type="match status" value="1"/>
</dbReference>
<dbReference type="RefSeq" id="WP_378051669.1">
    <property type="nucleotide sequence ID" value="NZ_JBHMDN010000035.1"/>
</dbReference>
<feature type="transmembrane region" description="Helical" evidence="3">
    <location>
        <begin position="50"/>
        <end position="69"/>
    </location>
</feature>
<evidence type="ECO:0000256" key="2">
    <source>
        <dbReference type="ARBA" id="ARBA00007400"/>
    </source>
</evidence>